<protein>
    <submittedName>
        <fullName evidence="8">DHA1 family inner membrane transport protein</fullName>
    </submittedName>
</protein>
<keyword evidence="9" id="KW-1185">Reference proteome</keyword>
<feature type="transmembrane region" description="Helical" evidence="6">
    <location>
        <begin position="210"/>
        <end position="232"/>
    </location>
</feature>
<comment type="caution">
    <text evidence="8">The sequence shown here is derived from an EMBL/GenBank/DDBJ whole genome shotgun (WGS) entry which is preliminary data.</text>
</comment>
<dbReference type="Pfam" id="PF07690">
    <property type="entry name" value="MFS_1"/>
    <property type="match status" value="1"/>
</dbReference>
<name>A0A840UZC2_9BACT</name>
<dbReference type="Gene3D" id="1.20.1250.20">
    <property type="entry name" value="MFS general substrate transporter like domains"/>
    <property type="match status" value="1"/>
</dbReference>
<feature type="transmembrane region" description="Helical" evidence="6">
    <location>
        <begin position="247"/>
        <end position="268"/>
    </location>
</feature>
<feature type="transmembrane region" description="Helical" evidence="6">
    <location>
        <begin position="331"/>
        <end position="354"/>
    </location>
</feature>
<feature type="transmembrane region" description="Helical" evidence="6">
    <location>
        <begin position="54"/>
        <end position="73"/>
    </location>
</feature>
<dbReference type="AlphaFoldDB" id="A0A840UZC2"/>
<dbReference type="PROSITE" id="PS50850">
    <property type="entry name" value="MFS"/>
    <property type="match status" value="1"/>
</dbReference>
<feature type="domain" description="Major facilitator superfamily (MFS) profile" evidence="7">
    <location>
        <begin position="14"/>
        <end position="389"/>
    </location>
</feature>
<dbReference type="CDD" id="cd17324">
    <property type="entry name" value="MFS_NepI_like"/>
    <property type="match status" value="1"/>
</dbReference>
<gene>
    <name evidence="8" type="ORF">HNR46_000397</name>
</gene>
<feature type="transmembrane region" description="Helical" evidence="6">
    <location>
        <begin position="80"/>
        <end position="99"/>
    </location>
</feature>
<feature type="transmembrane region" description="Helical" evidence="6">
    <location>
        <begin position="366"/>
        <end position="387"/>
    </location>
</feature>
<evidence type="ECO:0000259" key="7">
    <source>
        <dbReference type="PROSITE" id="PS50850"/>
    </source>
</evidence>
<feature type="transmembrane region" description="Helical" evidence="6">
    <location>
        <begin position="169"/>
        <end position="189"/>
    </location>
</feature>
<comment type="subcellular location">
    <subcellularLocation>
        <location evidence="1">Cell membrane</location>
        <topology evidence="1">Multi-pass membrane protein</topology>
    </subcellularLocation>
</comment>
<evidence type="ECO:0000313" key="8">
    <source>
        <dbReference type="EMBL" id="MBB5350176.1"/>
    </source>
</evidence>
<dbReference type="RefSeq" id="WP_184015271.1">
    <property type="nucleotide sequence ID" value="NZ_JACHFD010000001.1"/>
</dbReference>
<evidence type="ECO:0000313" key="9">
    <source>
        <dbReference type="Proteomes" id="UP000557717"/>
    </source>
</evidence>
<evidence type="ECO:0000256" key="3">
    <source>
        <dbReference type="ARBA" id="ARBA00022692"/>
    </source>
</evidence>
<keyword evidence="5 6" id="KW-0472">Membrane</keyword>
<dbReference type="GO" id="GO:0005886">
    <property type="term" value="C:plasma membrane"/>
    <property type="evidence" value="ECO:0007669"/>
    <property type="project" value="UniProtKB-SubCell"/>
</dbReference>
<dbReference type="InterPro" id="IPR036259">
    <property type="entry name" value="MFS_trans_sf"/>
</dbReference>
<keyword evidence="2" id="KW-1003">Cell membrane</keyword>
<proteinExistence type="predicted"/>
<dbReference type="InterPro" id="IPR020846">
    <property type="entry name" value="MFS_dom"/>
</dbReference>
<feature type="transmembrane region" description="Helical" evidence="6">
    <location>
        <begin position="138"/>
        <end position="157"/>
    </location>
</feature>
<organism evidence="8 9">
    <name type="scientific">Haloferula luteola</name>
    <dbReference type="NCBI Taxonomy" id="595692"/>
    <lineage>
        <taxon>Bacteria</taxon>
        <taxon>Pseudomonadati</taxon>
        <taxon>Verrucomicrobiota</taxon>
        <taxon>Verrucomicrobiia</taxon>
        <taxon>Verrucomicrobiales</taxon>
        <taxon>Verrucomicrobiaceae</taxon>
        <taxon>Haloferula</taxon>
    </lineage>
</organism>
<dbReference type="SUPFAM" id="SSF103473">
    <property type="entry name" value="MFS general substrate transporter"/>
    <property type="match status" value="1"/>
</dbReference>
<keyword evidence="4 6" id="KW-1133">Transmembrane helix</keyword>
<dbReference type="InterPro" id="IPR050189">
    <property type="entry name" value="MFS_Efflux_Transporters"/>
</dbReference>
<dbReference type="EMBL" id="JACHFD010000001">
    <property type="protein sequence ID" value="MBB5350176.1"/>
    <property type="molecule type" value="Genomic_DNA"/>
</dbReference>
<sequence>MTSASSARLFSNPALLALAAATFGIGTTEFVIMGLLPEVAADLRVSIPKAGLLISAYALGVTLGGPPIAALTAKLPRKGTLIALMAIFIAGNLWCALSAQYNSLVFARLLTSLAHAAFFGIGSVTAASLVPEDKKSRAIGLMIGGLTLSNVLGVPLGTMLGQHAGWRTTFWAVAGTGVVAMFALARWLPRQEITQAPSLRRELGALRESQVWLALAISVFSSISMFVLFTYVSPLLRDVSGVAPHHVGGALLICGVGIVIGNAVGAWLGDWKLMPSLVGVFLALIAVFALFAGVSHIAWAAVAVLFLWGLVHFAVGTMTQTRVVDVAREGANLAATLNIGAFNLGNAIGAWMGGAALDHGMPLRHIPWLAAAPAAGALALTVTAIAVSRRNRATSTLACPTPETCNCSGSAL</sequence>
<dbReference type="Proteomes" id="UP000557717">
    <property type="component" value="Unassembled WGS sequence"/>
</dbReference>
<evidence type="ECO:0000256" key="1">
    <source>
        <dbReference type="ARBA" id="ARBA00004651"/>
    </source>
</evidence>
<evidence type="ECO:0000256" key="4">
    <source>
        <dbReference type="ARBA" id="ARBA00022989"/>
    </source>
</evidence>
<reference evidence="8 9" key="1">
    <citation type="submission" date="2020-08" db="EMBL/GenBank/DDBJ databases">
        <title>Genomic Encyclopedia of Type Strains, Phase IV (KMG-IV): sequencing the most valuable type-strain genomes for metagenomic binning, comparative biology and taxonomic classification.</title>
        <authorList>
            <person name="Goeker M."/>
        </authorList>
    </citation>
    <scope>NUCLEOTIDE SEQUENCE [LARGE SCALE GENOMIC DNA]</scope>
    <source>
        <strain evidence="8 9">YC6886</strain>
    </source>
</reference>
<evidence type="ECO:0000256" key="5">
    <source>
        <dbReference type="ARBA" id="ARBA00023136"/>
    </source>
</evidence>
<evidence type="ECO:0000256" key="6">
    <source>
        <dbReference type="SAM" id="Phobius"/>
    </source>
</evidence>
<accession>A0A840UZC2</accession>
<feature type="transmembrane region" description="Helical" evidence="6">
    <location>
        <begin position="273"/>
        <end position="291"/>
    </location>
</feature>
<keyword evidence="3 6" id="KW-0812">Transmembrane</keyword>
<dbReference type="PANTHER" id="PTHR43124:SF8">
    <property type="entry name" value="INNER MEMBRANE TRANSPORT PROTEIN YDHP"/>
    <property type="match status" value="1"/>
</dbReference>
<dbReference type="PANTHER" id="PTHR43124">
    <property type="entry name" value="PURINE EFFLUX PUMP PBUE"/>
    <property type="match status" value="1"/>
</dbReference>
<dbReference type="GO" id="GO:0022857">
    <property type="term" value="F:transmembrane transporter activity"/>
    <property type="evidence" value="ECO:0007669"/>
    <property type="project" value="InterPro"/>
</dbReference>
<feature type="transmembrane region" description="Helical" evidence="6">
    <location>
        <begin position="105"/>
        <end position="126"/>
    </location>
</feature>
<evidence type="ECO:0000256" key="2">
    <source>
        <dbReference type="ARBA" id="ARBA00022475"/>
    </source>
</evidence>
<dbReference type="InterPro" id="IPR011701">
    <property type="entry name" value="MFS"/>
</dbReference>
<feature type="transmembrane region" description="Helical" evidence="6">
    <location>
        <begin position="297"/>
        <end position="319"/>
    </location>
</feature>